<reference evidence="5 6" key="1">
    <citation type="submission" date="2023-10" db="EMBL/GenBank/DDBJ databases">
        <title>Glaciecola aquimarina strain GGW-M5 nov., isolated from a coastal seawater.</title>
        <authorList>
            <person name="Bayburt H."/>
            <person name="Kim J.M."/>
            <person name="Choi B.J."/>
            <person name="Jeon C.O."/>
        </authorList>
    </citation>
    <scope>NUCLEOTIDE SEQUENCE [LARGE SCALE GENOMIC DNA]</scope>
    <source>
        <strain evidence="5 6">KCTC 32108</strain>
    </source>
</reference>
<dbReference type="SUPFAM" id="SSF53686">
    <property type="entry name" value="Tryptophan synthase beta subunit-like PLP-dependent enzymes"/>
    <property type="match status" value="1"/>
</dbReference>
<dbReference type="InterPro" id="IPR027278">
    <property type="entry name" value="ACCD_DCysDesulf"/>
</dbReference>
<organism evidence="5 6">
    <name type="scientific">Paraglaciecola aquimarina</name>
    <dbReference type="NCBI Taxonomy" id="1235557"/>
    <lineage>
        <taxon>Bacteria</taxon>
        <taxon>Pseudomonadati</taxon>
        <taxon>Pseudomonadota</taxon>
        <taxon>Gammaproteobacteria</taxon>
        <taxon>Alteromonadales</taxon>
        <taxon>Alteromonadaceae</taxon>
        <taxon>Paraglaciecola</taxon>
    </lineage>
</organism>
<dbReference type="InterPro" id="IPR001926">
    <property type="entry name" value="TrpB-like_PALP"/>
</dbReference>
<dbReference type="Proteomes" id="UP001247805">
    <property type="component" value="Unassembled WGS sequence"/>
</dbReference>
<dbReference type="EMBL" id="JAWDIO010000002">
    <property type="protein sequence ID" value="MDU0352761.1"/>
    <property type="molecule type" value="Genomic_DNA"/>
</dbReference>
<comment type="similarity">
    <text evidence="2">Belongs to the ACC deaminase/D-cysteine desulfhydrase family.</text>
</comment>
<keyword evidence="6" id="KW-1185">Reference proteome</keyword>
<name>A0ABU3SRZ6_9ALTE</name>
<dbReference type="Pfam" id="PF00291">
    <property type="entry name" value="PALP"/>
    <property type="match status" value="1"/>
</dbReference>
<dbReference type="PANTHER" id="PTHR43780">
    <property type="entry name" value="1-AMINOCYCLOPROPANE-1-CARBOXYLATE DEAMINASE-RELATED"/>
    <property type="match status" value="1"/>
</dbReference>
<dbReference type="PIRSF" id="PIRSF006278">
    <property type="entry name" value="ACCD_DCysDesulf"/>
    <property type="match status" value="1"/>
</dbReference>
<protein>
    <submittedName>
        <fullName evidence="5">Pyridoxal-phosphate dependent enzyme</fullName>
    </submittedName>
</protein>
<comment type="caution">
    <text evidence="5">The sequence shown here is derived from an EMBL/GenBank/DDBJ whole genome shotgun (WGS) entry which is preliminary data.</text>
</comment>
<comment type="cofactor">
    <cofactor evidence="1">
        <name>pyridoxal 5'-phosphate</name>
        <dbReference type="ChEBI" id="CHEBI:597326"/>
    </cofactor>
</comment>
<dbReference type="Gene3D" id="3.40.50.1100">
    <property type="match status" value="2"/>
</dbReference>
<evidence type="ECO:0000256" key="2">
    <source>
        <dbReference type="ARBA" id="ARBA00008639"/>
    </source>
</evidence>
<keyword evidence="3" id="KW-0663">Pyridoxal phosphate</keyword>
<proteinExistence type="inferred from homology"/>
<evidence type="ECO:0000313" key="5">
    <source>
        <dbReference type="EMBL" id="MDU0352761.1"/>
    </source>
</evidence>
<evidence type="ECO:0000259" key="4">
    <source>
        <dbReference type="Pfam" id="PF00291"/>
    </source>
</evidence>
<gene>
    <name evidence="5" type="ORF">RS130_01445</name>
</gene>
<evidence type="ECO:0000256" key="3">
    <source>
        <dbReference type="ARBA" id="ARBA00022898"/>
    </source>
</evidence>
<evidence type="ECO:0000256" key="1">
    <source>
        <dbReference type="ARBA" id="ARBA00001933"/>
    </source>
</evidence>
<sequence>MLNFMAEHGVTNNRLTSLLNITIPSPVQSIRLNDTVLTVKRDDLIHPIISGNKWRKIKYQLLDAVQNNNQHVISFGGGFSNHLHALAYCCQQLGIKFTAIVRGDYSQNLTPMLQDLIAWRSDIRYVNKITYQARNGSYLQTLKQEFPQSIIVPEGGSSQYALQGVGEIINELHDEYDYIIAPVASGGTLAGLINRVSEQSLSTKILGIGVLQGKGYLEELVNELLPTNNHANYLVNHDYHFGGYAKKTVELVDYCEKFFQQNKIAIEPVYSGKLFFAIQQLIAQNYFPTESRILALHTGGIQGTRK</sequence>
<accession>A0ABU3SRZ6</accession>
<feature type="domain" description="Tryptophan synthase beta chain-like PALP" evidence="4">
    <location>
        <begin position="30"/>
        <end position="299"/>
    </location>
</feature>
<dbReference type="PANTHER" id="PTHR43780:SF2">
    <property type="entry name" value="1-AMINOCYCLOPROPANE-1-CARBOXYLATE DEAMINASE-RELATED"/>
    <property type="match status" value="1"/>
</dbReference>
<dbReference type="InterPro" id="IPR036052">
    <property type="entry name" value="TrpB-like_PALP_sf"/>
</dbReference>
<evidence type="ECO:0000313" key="6">
    <source>
        <dbReference type="Proteomes" id="UP001247805"/>
    </source>
</evidence>